<dbReference type="AlphaFoldDB" id="A0A0E9TSN7"/>
<reference evidence="1" key="1">
    <citation type="submission" date="2014-11" db="EMBL/GenBank/DDBJ databases">
        <authorList>
            <person name="Amaro Gonzalez C."/>
        </authorList>
    </citation>
    <scope>NUCLEOTIDE SEQUENCE</scope>
</reference>
<proteinExistence type="predicted"/>
<evidence type="ECO:0000313" key="1">
    <source>
        <dbReference type="EMBL" id="JAH55905.1"/>
    </source>
</evidence>
<name>A0A0E9TSN7_ANGAN</name>
<accession>A0A0E9TSN7</accession>
<dbReference type="EMBL" id="GBXM01052672">
    <property type="protein sequence ID" value="JAH55905.1"/>
    <property type="molecule type" value="Transcribed_RNA"/>
</dbReference>
<sequence length="54" mass="6349">MYILKSNWSARDSFFSEAEHVACSLFVSRDLVPHCEIQMVIAFLLWFCRLINPN</sequence>
<reference evidence="1" key="2">
    <citation type="journal article" date="2015" name="Fish Shellfish Immunol.">
        <title>Early steps in the European eel (Anguilla anguilla)-Vibrio vulnificus interaction in the gills: Role of the RtxA13 toxin.</title>
        <authorList>
            <person name="Callol A."/>
            <person name="Pajuelo D."/>
            <person name="Ebbesson L."/>
            <person name="Teles M."/>
            <person name="MacKenzie S."/>
            <person name="Amaro C."/>
        </authorList>
    </citation>
    <scope>NUCLEOTIDE SEQUENCE</scope>
</reference>
<organism evidence="1">
    <name type="scientific">Anguilla anguilla</name>
    <name type="common">European freshwater eel</name>
    <name type="synonym">Muraena anguilla</name>
    <dbReference type="NCBI Taxonomy" id="7936"/>
    <lineage>
        <taxon>Eukaryota</taxon>
        <taxon>Metazoa</taxon>
        <taxon>Chordata</taxon>
        <taxon>Craniata</taxon>
        <taxon>Vertebrata</taxon>
        <taxon>Euteleostomi</taxon>
        <taxon>Actinopterygii</taxon>
        <taxon>Neopterygii</taxon>
        <taxon>Teleostei</taxon>
        <taxon>Anguilliformes</taxon>
        <taxon>Anguillidae</taxon>
        <taxon>Anguilla</taxon>
    </lineage>
</organism>
<protein>
    <submittedName>
        <fullName evidence="1">Uncharacterized protein</fullName>
    </submittedName>
</protein>